<dbReference type="InterPro" id="IPR001375">
    <property type="entry name" value="Peptidase_S9_cat"/>
</dbReference>
<evidence type="ECO:0000256" key="1">
    <source>
        <dbReference type="ARBA" id="ARBA00022670"/>
    </source>
</evidence>
<name>A0ABP7DZ02_9MICC</name>
<dbReference type="InterPro" id="IPR051167">
    <property type="entry name" value="Prolyl_oligopep/macrocyclase"/>
</dbReference>
<evidence type="ECO:0000259" key="4">
    <source>
        <dbReference type="Pfam" id="PF00326"/>
    </source>
</evidence>
<keyword evidence="7" id="KW-1185">Reference proteome</keyword>
<dbReference type="Proteomes" id="UP001501536">
    <property type="component" value="Unassembled WGS sequence"/>
</dbReference>
<comment type="caution">
    <text evidence="6">The sequence shown here is derived from an EMBL/GenBank/DDBJ whole genome shotgun (WGS) entry which is preliminary data.</text>
</comment>
<evidence type="ECO:0000313" key="7">
    <source>
        <dbReference type="Proteomes" id="UP001501536"/>
    </source>
</evidence>
<protein>
    <submittedName>
        <fullName evidence="6">Prolyl oligopeptidase family serine peptidase</fullName>
    </submittedName>
</protein>
<evidence type="ECO:0000256" key="2">
    <source>
        <dbReference type="ARBA" id="ARBA00022801"/>
    </source>
</evidence>
<dbReference type="EMBL" id="BAABCJ010000007">
    <property type="protein sequence ID" value="GAA3711119.1"/>
    <property type="molecule type" value="Genomic_DNA"/>
</dbReference>
<dbReference type="PRINTS" id="PR00862">
    <property type="entry name" value="PROLIGOPTASE"/>
</dbReference>
<organism evidence="6 7">
    <name type="scientific">Zhihengliuella alba</name>
    <dbReference type="NCBI Taxonomy" id="547018"/>
    <lineage>
        <taxon>Bacteria</taxon>
        <taxon>Bacillati</taxon>
        <taxon>Actinomycetota</taxon>
        <taxon>Actinomycetes</taxon>
        <taxon>Micrococcales</taxon>
        <taxon>Micrococcaceae</taxon>
        <taxon>Zhihengliuella</taxon>
    </lineage>
</organism>
<dbReference type="PANTHER" id="PTHR42881">
    <property type="entry name" value="PROLYL ENDOPEPTIDASE"/>
    <property type="match status" value="1"/>
</dbReference>
<keyword evidence="2" id="KW-0378">Hydrolase</keyword>
<reference evidence="7" key="1">
    <citation type="journal article" date="2019" name="Int. J. Syst. Evol. Microbiol.">
        <title>The Global Catalogue of Microorganisms (GCM) 10K type strain sequencing project: providing services to taxonomists for standard genome sequencing and annotation.</title>
        <authorList>
            <consortium name="The Broad Institute Genomics Platform"/>
            <consortium name="The Broad Institute Genome Sequencing Center for Infectious Disease"/>
            <person name="Wu L."/>
            <person name="Ma J."/>
        </authorList>
    </citation>
    <scope>NUCLEOTIDE SEQUENCE [LARGE SCALE GENOMIC DNA]</scope>
    <source>
        <strain evidence="7">JCM 16961</strain>
    </source>
</reference>
<sequence length="743" mass="80971">MDGTGTALGGGDARADGAADPFAWLEDIHGADALDWVRARNTETEAWLQDGPAGPAGGYEALVDSLQEVLEAEDRIPGVVKRGPHYYNFWRDAEHPKGVWRRTEWASYLTDEPEWETLLDVDALAAREGVDWVYAGVQMLRPALREPYERALVKLSPDGGDAVRIREFDVVRRAFVPAEDGGFDFEVAKSRVSWAGPDAVYLASDFGPGSLTRSSYARTVRQVRRGHDVAAAPEVFAVDPGHVLAAVVHDQTPGFERTLAIDMVDFHHSRTHLLRPAADGREEWVRVDVPEDVRVDAHREWLVFAPRTDWWLADGTVVPAGSLAVAGLEAFLAGDPGVTVVFRPDARTALQGYSFTRDYLVLAVLEDVASAVFAADPAAGWSLTRLDTGAEFEAVSVAAVDDEDPERPNDVWVTRSGFLTPTTLLRGVLDPAEPDPAAGDDESARGVEIVALSPVKAAGSHFETAGLRVEQHFATSDDGTRVPYFQVGPARLAADGQNPVLMTGYGGFQTSLTPSYSAAVGRGWLTRRDGAGRTGVYVVANIRGGGEYGPEWHRAALKEKRHRAYEDFAAIARDLIGRGVTSPQRLGATGRSNGGLLMGNMVTGYPELFAAVSCGVPLLDMRRYTRLSAGHSWIAEYGDPDVPEEWDFVRTFSPLHRVDDVPPGTRFPATLIWTATSDDRVGPVQARKMYAKLAERGAEHLRYHEDMEGGHAGAADQRQAARMLAMSYEFLWRHAAAPVLATR</sequence>
<evidence type="ECO:0000256" key="3">
    <source>
        <dbReference type="ARBA" id="ARBA00022825"/>
    </source>
</evidence>
<accession>A0ABP7DZ02</accession>
<dbReference type="InterPro" id="IPR029058">
    <property type="entry name" value="AB_hydrolase_fold"/>
</dbReference>
<keyword evidence="1" id="KW-0645">Protease</keyword>
<dbReference type="Pfam" id="PF02897">
    <property type="entry name" value="Peptidase_S9_N"/>
    <property type="match status" value="1"/>
</dbReference>
<evidence type="ECO:0000313" key="6">
    <source>
        <dbReference type="EMBL" id="GAA3711119.1"/>
    </source>
</evidence>
<dbReference type="Pfam" id="PF00326">
    <property type="entry name" value="Peptidase_S9"/>
    <property type="match status" value="1"/>
</dbReference>
<dbReference type="Gene3D" id="3.40.50.1820">
    <property type="entry name" value="alpha/beta hydrolase"/>
    <property type="match status" value="1"/>
</dbReference>
<dbReference type="Gene3D" id="2.130.10.120">
    <property type="entry name" value="Prolyl oligopeptidase, N-terminal domain"/>
    <property type="match status" value="1"/>
</dbReference>
<evidence type="ECO:0000259" key="5">
    <source>
        <dbReference type="Pfam" id="PF02897"/>
    </source>
</evidence>
<dbReference type="PANTHER" id="PTHR42881:SF13">
    <property type="entry name" value="PROLYL ENDOPEPTIDASE"/>
    <property type="match status" value="1"/>
</dbReference>
<dbReference type="InterPro" id="IPR002470">
    <property type="entry name" value="Peptidase_S9A"/>
</dbReference>
<proteinExistence type="predicted"/>
<dbReference type="InterPro" id="IPR023302">
    <property type="entry name" value="Pept_S9A_N"/>
</dbReference>
<gene>
    <name evidence="6" type="ORF">GCM10022377_25750</name>
</gene>
<keyword evidence="3" id="KW-0720">Serine protease</keyword>
<feature type="domain" description="Peptidase S9 prolyl oligopeptidase catalytic" evidence="4">
    <location>
        <begin position="533"/>
        <end position="735"/>
    </location>
</feature>
<dbReference type="SUPFAM" id="SSF53474">
    <property type="entry name" value="alpha/beta-Hydrolases"/>
    <property type="match status" value="1"/>
</dbReference>
<dbReference type="SUPFAM" id="SSF50993">
    <property type="entry name" value="Peptidase/esterase 'gauge' domain"/>
    <property type="match status" value="1"/>
</dbReference>
<feature type="domain" description="Peptidase S9A N-terminal" evidence="5">
    <location>
        <begin position="18"/>
        <end position="426"/>
    </location>
</feature>